<dbReference type="Proteomes" id="UP001596978">
    <property type="component" value="Unassembled WGS sequence"/>
</dbReference>
<keyword evidence="2" id="KW-1185">Reference proteome</keyword>
<evidence type="ECO:0000313" key="1">
    <source>
        <dbReference type="EMBL" id="MFD0863102.1"/>
    </source>
</evidence>
<sequence length="201" mass="23905">MKVLTKVLLVTNFLCHSLNNISYAQTNNSYKKVYYNILEDEHKKYVETGKRLIAGRLDTGQYTPEEYKKASERLDNYPIYLYAESDDEALEKGLYDSIIPNKIGKGLNSKELKELKDAFSKPTYFRFQGFDSLGIDIVRYEHEISMGKRIYYFSLPIKTKDDRNMFFTMRYKSAHGYSTKLYHYRRRSSKYDWYLFKAINL</sequence>
<reference evidence="2" key="1">
    <citation type="journal article" date="2019" name="Int. J. Syst. Evol. Microbiol.">
        <title>The Global Catalogue of Microorganisms (GCM) 10K type strain sequencing project: providing services to taxonomists for standard genome sequencing and annotation.</title>
        <authorList>
            <consortium name="The Broad Institute Genomics Platform"/>
            <consortium name="The Broad Institute Genome Sequencing Center for Infectious Disease"/>
            <person name="Wu L."/>
            <person name="Ma J."/>
        </authorList>
    </citation>
    <scope>NUCLEOTIDE SEQUENCE [LARGE SCALE GENOMIC DNA]</scope>
    <source>
        <strain evidence="2">CCUG 62952</strain>
    </source>
</reference>
<accession>A0ABW3D1V0</accession>
<organism evidence="1 2">
    <name type="scientific">Sungkyunkwania multivorans</name>
    <dbReference type="NCBI Taxonomy" id="1173618"/>
    <lineage>
        <taxon>Bacteria</taxon>
        <taxon>Pseudomonadati</taxon>
        <taxon>Bacteroidota</taxon>
        <taxon>Flavobacteriia</taxon>
        <taxon>Flavobacteriales</taxon>
        <taxon>Flavobacteriaceae</taxon>
        <taxon>Sungkyunkwania</taxon>
    </lineage>
</organism>
<dbReference type="RefSeq" id="WP_386408839.1">
    <property type="nucleotide sequence ID" value="NZ_JBHTJH010000017.1"/>
</dbReference>
<gene>
    <name evidence="1" type="ORF">ACFQ1M_12880</name>
</gene>
<dbReference type="EMBL" id="JBHTJH010000017">
    <property type="protein sequence ID" value="MFD0863102.1"/>
    <property type="molecule type" value="Genomic_DNA"/>
</dbReference>
<comment type="caution">
    <text evidence="1">The sequence shown here is derived from an EMBL/GenBank/DDBJ whole genome shotgun (WGS) entry which is preliminary data.</text>
</comment>
<name>A0ABW3D1V0_9FLAO</name>
<evidence type="ECO:0000313" key="2">
    <source>
        <dbReference type="Proteomes" id="UP001596978"/>
    </source>
</evidence>
<proteinExistence type="predicted"/>
<protein>
    <submittedName>
        <fullName evidence="1">Uncharacterized protein</fullName>
    </submittedName>
</protein>